<dbReference type="PRINTS" id="PR00344">
    <property type="entry name" value="BCTRLSENSOR"/>
</dbReference>
<dbReference type="Gene3D" id="1.10.287.130">
    <property type="match status" value="1"/>
</dbReference>
<dbReference type="FunFam" id="3.30.565.10:FF:000037">
    <property type="entry name" value="Hybrid sensor histidine kinase/response regulator"/>
    <property type="match status" value="1"/>
</dbReference>
<evidence type="ECO:0000313" key="10">
    <source>
        <dbReference type="EMBL" id="KAB3534029.1"/>
    </source>
</evidence>
<dbReference type="GO" id="GO:0005524">
    <property type="term" value="F:ATP binding"/>
    <property type="evidence" value="ECO:0007669"/>
    <property type="project" value="UniProtKB-KW"/>
</dbReference>
<keyword evidence="11" id="KW-1185">Reference proteome</keyword>
<dbReference type="SUPFAM" id="SSF55874">
    <property type="entry name" value="ATPase domain of HSP90 chaperone/DNA topoisomerase II/histidine kinase"/>
    <property type="match status" value="1"/>
</dbReference>
<dbReference type="Gene3D" id="3.30.565.10">
    <property type="entry name" value="Histidine kinase-like ATPase, C-terminal domain"/>
    <property type="match status" value="1"/>
</dbReference>
<dbReference type="PROSITE" id="PS50109">
    <property type="entry name" value="HIS_KIN"/>
    <property type="match status" value="1"/>
</dbReference>
<dbReference type="PANTHER" id="PTHR43711">
    <property type="entry name" value="TWO-COMPONENT HISTIDINE KINASE"/>
    <property type="match status" value="1"/>
</dbReference>
<evidence type="ECO:0000256" key="5">
    <source>
        <dbReference type="ARBA" id="ARBA00022741"/>
    </source>
</evidence>
<dbReference type="OrthoDB" id="9813394at2"/>
<evidence type="ECO:0000313" key="11">
    <source>
        <dbReference type="Proteomes" id="UP000432715"/>
    </source>
</evidence>
<dbReference type="CDD" id="cd00082">
    <property type="entry name" value="HisKA"/>
    <property type="match status" value="1"/>
</dbReference>
<dbReference type="EC" id="2.7.13.3" evidence="2"/>
<dbReference type="GO" id="GO:0000155">
    <property type="term" value="F:phosphorelay sensor kinase activity"/>
    <property type="evidence" value="ECO:0007669"/>
    <property type="project" value="InterPro"/>
</dbReference>
<comment type="caution">
    <text evidence="10">The sequence shown here is derived from an EMBL/GenBank/DDBJ whole genome shotgun (WGS) entry which is preliminary data.</text>
</comment>
<evidence type="ECO:0000256" key="1">
    <source>
        <dbReference type="ARBA" id="ARBA00000085"/>
    </source>
</evidence>
<reference evidence="10 11" key="1">
    <citation type="submission" date="2019-10" db="EMBL/GenBank/DDBJ databases">
        <title>Alkaliphilus serpentinus sp. nov. and Alkaliphilus pronyensis sp. nov., two novel anaerobic alkaliphilic species isolated from the serpentinized-hosted hydrothermal field of the Prony Bay (New Caledonia).</title>
        <authorList>
            <person name="Postec A."/>
        </authorList>
    </citation>
    <scope>NUCLEOTIDE SEQUENCE [LARGE SCALE GENOMIC DNA]</scope>
    <source>
        <strain evidence="10 11">LacV</strain>
    </source>
</reference>
<dbReference type="InterPro" id="IPR004358">
    <property type="entry name" value="Sig_transdc_His_kin-like_C"/>
</dbReference>
<accession>A0A6I0F830</accession>
<keyword evidence="3" id="KW-0597">Phosphoprotein</keyword>
<gene>
    <name evidence="10" type="ORF">F8154_10130</name>
</gene>
<comment type="catalytic activity">
    <reaction evidence="1">
        <text>ATP + protein L-histidine = ADP + protein N-phospho-L-histidine.</text>
        <dbReference type="EC" id="2.7.13.3"/>
    </reaction>
</comment>
<dbReference type="InterPro" id="IPR036097">
    <property type="entry name" value="HisK_dim/P_sf"/>
</dbReference>
<dbReference type="InterPro" id="IPR036890">
    <property type="entry name" value="HATPase_C_sf"/>
</dbReference>
<dbReference type="PANTHER" id="PTHR43711:SF26">
    <property type="entry name" value="SENSOR HISTIDINE KINASE RCSC"/>
    <property type="match status" value="1"/>
</dbReference>
<dbReference type="InterPro" id="IPR050736">
    <property type="entry name" value="Sensor_HK_Regulatory"/>
</dbReference>
<proteinExistence type="predicted"/>
<keyword evidence="7" id="KW-0067">ATP-binding</keyword>
<keyword evidence="4" id="KW-0808">Transferase</keyword>
<dbReference type="Pfam" id="PF00512">
    <property type="entry name" value="HisKA"/>
    <property type="match status" value="1"/>
</dbReference>
<dbReference type="RefSeq" id="WP_151861501.1">
    <property type="nucleotide sequence ID" value="NZ_WBZC01000036.1"/>
</dbReference>
<keyword evidence="8" id="KW-0902">Two-component regulatory system</keyword>
<dbReference type="SUPFAM" id="SSF47384">
    <property type="entry name" value="Homodimeric domain of signal transducing histidine kinase"/>
    <property type="match status" value="1"/>
</dbReference>
<evidence type="ECO:0000256" key="8">
    <source>
        <dbReference type="ARBA" id="ARBA00023012"/>
    </source>
</evidence>
<dbReference type="EMBL" id="WBZC01000036">
    <property type="protein sequence ID" value="KAB3534029.1"/>
    <property type="molecule type" value="Genomic_DNA"/>
</dbReference>
<dbReference type="AlphaFoldDB" id="A0A6I0F830"/>
<evidence type="ECO:0000256" key="4">
    <source>
        <dbReference type="ARBA" id="ARBA00022679"/>
    </source>
</evidence>
<evidence type="ECO:0000256" key="6">
    <source>
        <dbReference type="ARBA" id="ARBA00022777"/>
    </source>
</evidence>
<sequence length="330" mass="38314">MKYQELSKVELIQLLQSRDNTIEELNLINKSRAIKEKNLVEELKELEYRLRLKSDILEKQLKEEGKYVQLQSDFISNISHEFKTPLNIIFSTLQLLQFKLENNNSDINSIKLVNYIETMKQNSYRLLRLINNLIDIAKLDSGLLEPQLKELDVIKHLNGIISSLNTYLRNKKRLLHFNHDVKEKKIVCDPYMMERILLNLLSNAVKFTKPGDSIWVNVSDKGDYVLISVKDTGIGIPCHKKSLIFNRFRQINSTLNRSHEGCGIGLALVKSLVEIHGGKIFVESEIGVGSRFIVKLPTNIHNEKEICYCDKYVEELDVEKLQFDFCDIYE</sequence>
<dbReference type="Pfam" id="PF02518">
    <property type="entry name" value="HATPase_c"/>
    <property type="match status" value="1"/>
</dbReference>
<evidence type="ECO:0000256" key="7">
    <source>
        <dbReference type="ARBA" id="ARBA00022840"/>
    </source>
</evidence>
<evidence type="ECO:0000259" key="9">
    <source>
        <dbReference type="PROSITE" id="PS50109"/>
    </source>
</evidence>
<name>A0A6I0F830_9FIRM</name>
<evidence type="ECO:0000256" key="3">
    <source>
        <dbReference type="ARBA" id="ARBA00022553"/>
    </source>
</evidence>
<organism evidence="10 11">
    <name type="scientific">Alkaliphilus pronyensis</name>
    <dbReference type="NCBI Taxonomy" id="1482732"/>
    <lineage>
        <taxon>Bacteria</taxon>
        <taxon>Bacillati</taxon>
        <taxon>Bacillota</taxon>
        <taxon>Clostridia</taxon>
        <taxon>Peptostreptococcales</taxon>
        <taxon>Natronincolaceae</taxon>
        <taxon>Alkaliphilus</taxon>
    </lineage>
</organism>
<dbReference type="SMART" id="SM00388">
    <property type="entry name" value="HisKA"/>
    <property type="match status" value="1"/>
</dbReference>
<dbReference type="InterPro" id="IPR003594">
    <property type="entry name" value="HATPase_dom"/>
</dbReference>
<keyword evidence="6 10" id="KW-0418">Kinase</keyword>
<dbReference type="Proteomes" id="UP000432715">
    <property type="component" value="Unassembled WGS sequence"/>
</dbReference>
<feature type="domain" description="Histidine kinase" evidence="9">
    <location>
        <begin position="77"/>
        <end position="300"/>
    </location>
</feature>
<dbReference type="InterPro" id="IPR005467">
    <property type="entry name" value="His_kinase_dom"/>
</dbReference>
<evidence type="ECO:0000256" key="2">
    <source>
        <dbReference type="ARBA" id="ARBA00012438"/>
    </source>
</evidence>
<dbReference type="InterPro" id="IPR003661">
    <property type="entry name" value="HisK_dim/P_dom"/>
</dbReference>
<keyword evidence="5" id="KW-0547">Nucleotide-binding</keyword>
<dbReference type="SMART" id="SM00387">
    <property type="entry name" value="HATPase_c"/>
    <property type="match status" value="1"/>
</dbReference>
<protein>
    <recommendedName>
        <fullName evidence="2">histidine kinase</fullName>
        <ecNumber evidence="2">2.7.13.3</ecNumber>
    </recommendedName>
</protein>